<keyword evidence="3" id="KW-1185">Reference proteome</keyword>
<gene>
    <name evidence="2" type="ORF">JIN82_10155</name>
</gene>
<comment type="caution">
    <text evidence="2">The sequence shown here is derived from an EMBL/GenBank/DDBJ whole genome shotgun (WGS) entry which is preliminary data.</text>
</comment>
<accession>A0A8J7MF31</accession>
<evidence type="ECO:0000313" key="3">
    <source>
        <dbReference type="Proteomes" id="UP000624703"/>
    </source>
</evidence>
<reference evidence="2" key="1">
    <citation type="submission" date="2021-01" db="EMBL/GenBank/DDBJ databases">
        <title>Modified the classification status of verrucomicrobia.</title>
        <authorList>
            <person name="Feng X."/>
        </authorList>
    </citation>
    <scope>NUCLEOTIDE SEQUENCE</scope>
    <source>
        <strain evidence="2">_KCTC 22039</strain>
    </source>
</reference>
<evidence type="ECO:0000313" key="2">
    <source>
        <dbReference type="EMBL" id="MBK1791513.1"/>
    </source>
</evidence>
<evidence type="ECO:0000256" key="1">
    <source>
        <dbReference type="SAM" id="MobiDB-lite"/>
    </source>
</evidence>
<dbReference type="AlphaFoldDB" id="A0A8J7MF31"/>
<name>A0A8J7MF31_9BACT</name>
<dbReference type="EMBL" id="JAENIM010000039">
    <property type="protein sequence ID" value="MBK1791513.1"/>
    <property type="molecule type" value="Genomic_DNA"/>
</dbReference>
<dbReference type="RefSeq" id="WP_200311513.1">
    <property type="nucleotide sequence ID" value="NZ_JAENIM010000039.1"/>
</dbReference>
<feature type="compositionally biased region" description="Basic and acidic residues" evidence="1">
    <location>
        <begin position="180"/>
        <end position="204"/>
    </location>
</feature>
<feature type="region of interest" description="Disordered" evidence="1">
    <location>
        <begin position="171"/>
        <end position="205"/>
    </location>
</feature>
<sequence length="284" mass="31806">MMKASTKSMESMPCHKLILSILGVFQLAIATAFAGETMSERALPCSQSFLPIYNNPPIEVNHASSHFAKGSQLVDARKNVHKQVGIQLADDEWAYFSAEKSTLYLKAKSPNDEIVAIWLWQQFLDAAVMTQTTATIVQLEKNDLDPVSWSAEKIKQYPFKIIAQRTLTTRSGTPASLGKQPDKKVQDDSSKAADSTSEPRDFFRVEPNIGPNKKVIDLRFEITQQIDNGNYIQLNSSFTLHNEIASYSEISSPAPQFTYLLILHCQLQDVRGRPLSEIKKSLLK</sequence>
<protein>
    <submittedName>
        <fullName evidence="2">Uncharacterized protein</fullName>
    </submittedName>
</protein>
<dbReference type="Proteomes" id="UP000624703">
    <property type="component" value="Unassembled WGS sequence"/>
</dbReference>
<proteinExistence type="predicted"/>
<organism evidence="2 3">
    <name type="scientific">Persicirhabdus sediminis</name>
    <dbReference type="NCBI Taxonomy" id="454144"/>
    <lineage>
        <taxon>Bacteria</taxon>
        <taxon>Pseudomonadati</taxon>
        <taxon>Verrucomicrobiota</taxon>
        <taxon>Verrucomicrobiia</taxon>
        <taxon>Verrucomicrobiales</taxon>
        <taxon>Verrucomicrobiaceae</taxon>
        <taxon>Persicirhabdus</taxon>
    </lineage>
</organism>